<gene>
    <name evidence="3" type="ORF">GCM10022200_24510</name>
</gene>
<dbReference type="RefSeq" id="WP_344738978.1">
    <property type="nucleotide sequence ID" value="NZ_BAAAYU010000005.1"/>
</dbReference>
<comment type="similarity">
    <text evidence="1">Belongs to the metallo-dependent hydrolases superfamily.</text>
</comment>
<reference evidence="4" key="1">
    <citation type="journal article" date="2019" name="Int. J. Syst. Evol. Microbiol.">
        <title>The Global Catalogue of Microorganisms (GCM) 10K type strain sequencing project: providing services to taxonomists for standard genome sequencing and annotation.</title>
        <authorList>
            <consortium name="The Broad Institute Genomics Platform"/>
            <consortium name="The Broad Institute Genome Sequencing Center for Infectious Disease"/>
            <person name="Wu L."/>
            <person name="Ma J."/>
        </authorList>
    </citation>
    <scope>NUCLEOTIDE SEQUENCE [LARGE SCALE GENOMIC DNA]</scope>
    <source>
        <strain evidence="4">JCM 16544</strain>
    </source>
</reference>
<dbReference type="PANTHER" id="PTHR43569">
    <property type="entry name" value="AMIDOHYDROLASE"/>
    <property type="match status" value="1"/>
</dbReference>
<evidence type="ECO:0000259" key="2">
    <source>
        <dbReference type="Pfam" id="PF04909"/>
    </source>
</evidence>
<evidence type="ECO:0000256" key="1">
    <source>
        <dbReference type="ARBA" id="ARBA00038310"/>
    </source>
</evidence>
<dbReference type="SUPFAM" id="SSF51556">
    <property type="entry name" value="Metallo-dependent hydrolases"/>
    <property type="match status" value="1"/>
</dbReference>
<accession>A0ABP7AU24</accession>
<dbReference type="InterPro" id="IPR032466">
    <property type="entry name" value="Metal_Hydrolase"/>
</dbReference>
<evidence type="ECO:0000313" key="3">
    <source>
        <dbReference type="EMBL" id="GAA3640043.1"/>
    </source>
</evidence>
<dbReference type="Gene3D" id="3.20.20.140">
    <property type="entry name" value="Metal-dependent hydrolases"/>
    <property type="match status" value="1"/>
</dbReference>
<dbReference type="Proteomes" id="UP001501697">
    <property type="component" value="Unassembled WGS sequence"/>
</dbReference>
<keyword evidence="4" id="KW-1185">Reference proteome</keyword>
<dbReference type="InterPro" id="IPR006680">
    <property type="entry name" value="Amidohydro-rel"/>
</dbReference>
<proteinExistence type="inferred from homology"/>
<sequence>MIVDAHCHAWRRWPYDCTVPDPETRGSIESLLYEMDTHGVDHAAVVCARIGGGAGGNGFPNEDNNDYVAAAAARLPARLSAWVDVDCAWRPEYHSAGASDRLVDAVSRSGATGFTHYVSERNDGWLRSAEGDRLLAEAESRSLVGSLAMGAAWFDDLDTAAQRHPELPLLLHHMSNPRNGPAREQDIEAVVRLARRPNIGVKISGFNYHDAHRWGFPYPESIALFRRIFEAFGPERLYWGSDYPASRDQLTYTQSIEVVRTHCAFVGDEALNAILGGNASRLLGLTT</sequence>
<dbReference type="InterPro" id="IPR052350">
    <property type="entry name" value="Metallo-dep_Lactonases"/>
</dbReference>
<name>A0ABP7AU24_9MICO</name>
<comment type="caution">
    <text evidence="3">The sequence shown here is derived from an EMBL/GenBank/DDBJ whole genome shotgun (WGS) entry which is preliminary data.</text>
</comment>
<dbReference type="PANTHER" id="PTHR43569:SF2">
    <property type="entry name" value="AMIDOHYDROLASE-RELATED DOMAIN-CONTAINING PROTEIN"/>
    <property type="match status" value="1"/>
</dbReference>
<feature type="domain" description="Amidohydrolase-related" evidence="2">
    <location>
        <begin position="3"/>
        <end position="285"/>
    </location>
</feature>
<dbReference type="EMBL" id="BAAAYU010000005">
    <property type="protein sequence ID" value="GAA3640043.1"/>
    <property type="molecule type" value="Genomic_DNA"/>
</dbReference>
<organism evidence="3 4">
    <name type="scientific">Microbacterium awajiense</name>
    <dbReference type="NCBI Taxonomy" id="415214"/>
    <lineage>
        <taxon>Bacteria</taxon>
        <taxon>Bacillati</taxon>
        <taxon>Actinomycetota</taxon>
        <taxon>Actinomycetes</taxon>
        <taxon>Micrococcales</taxon>
        <taxon>Microbacteriaceae</taxon>
        <taxon>Microbacterium</taxon>
    </lineage>
</organism>
<dbReference type="Pfam" id="PF04909">
    <property type="entry name" value="Amidohydro_2"/>
    <property type="match status" value="1"/>
</dbReference>
<protein>
    <submittedName>
        <fullName evidence="3">Amidohydrolase family protein</fullName>
    </submittedName>
</protein>
<evidence type="ECO:0000313" key="4">
    <source>
        <dbReference type="Proteomes" id="UP001501697"/>
    </source>
</evidence>